<dbReference type="VEuPathDB" id="FungiDB:HGUI_00018"/>
<dbReference type="PANTHER" id="PTHR14614:SF130">
    <property type="entry name" value="PROTEIN-LYSINE N-METHYLTRANSFERASE EEF2KMT"/>
    <property type="match status" value="1"/>
</dbReference>
<evidence type="ECO:0008006" key="3">
    <source>
        <dbReference type="Google" id="ProtNLM"/>
    </source>
</evidence>
<dbReference type="InterPro" id="IPR019410">
    <property type="entry name" value="Methyltransf_16"/>
</dbReference>
<proteinExistence type="predicted"/>
<organism evidence="1 2">
    <name type="scientific">Hanseniaspora guilliermondii</name>
    <dbReference type="NCBI Taxonomy" id="56406"/>
    <lineage>
        <taxon>Eukaryota</taxon>
        <taxon>Fungi</taxon>
        <taxon>Dikarya</taxon>
        <taxon>Ascomycota</taxon>
        <taxon>Saccharomycotina</taxon>
        <taxon>Saccharomycetes</taxon>
        <taxon>Saccharomycodales</taxon>
        <taxon>Saccharomycodaceae</taxon>
        <taxon>Hanseniaspora</taxon>
    </lineage>
</organism>
<dbReference type="PANTHER" id="PTHR14614">
    <property type="entry name" value="HEPATOCELLULAR CARCINOMA-ASSOCIATED ANTIGEN"/>
    <property type="match status" value="1"/>
</dbReference>
<dbReference type="GO" id="GO:0008757">
    <property type="term" value="F:S-adenosylmethionine-dependent methyltransferase activity"/>
    <property type="evidence" value="ECO:0007669"/>
    <property type="project" value="UniProtKB-ARBA"/>
</dbReference>
<sequence length="349" mass="40560">MTHNINELIRKLKQKFPIRLLPNDIATSKYEINGIQEVEQLKDILLKKSKYNKRLVKILNENITNCNILINEPTIHEDLSEWLIVEESEYFTNNEYAHIVDDLVTYQVPLDKADNHTQIFIKEQRELLASHGTTGFRTWEAAMVFFYYVTNINSDIIDDIISSKNALELGCGTGFLGIFLSKILRNTKFCLTDGSNLVVELCKENIQLNDADNRSIDCKELLWGHHDDTISEKYDLIFGADITFDSRFIPLLVETIEDLLDDKGICLISATIRNKDTIKTLYESLENLNQKLKDTKTNSPKWNLEKIFEINSSFCDTGTDLSQRDQFIDKYWFEDLLADVHIYKIYKTY</sequence>
<dbReference type="Pfam" id="PF10294">
    <property type="entry name" value="Methyltransf_16"/>
    <property type="match status" value="1"/>
</dbReference>
<dbReference type="InterPro" id="IPR029063">
    <property type="entry name" value="SAM-dependent_MTases_sf"/>
</dbReference>
<dbReference type="Proteomes" id="UP000183365">
    <property type="component" value="Unassembled WGS sequence"/>
</dbReference>
<dbReference type="OrthoDB" id="3971695at2759"/>
<dbReference type="EMBL" id="FQNF01000001">
    <property type="protein sequence ID" value="SGZ37818.1"/>
    <property type="molecule type" value="Genomic_DNA"/>
</dbReference>
<keyword evidence="2" id="KW-1185">Reference proteome</keyword>
<dbReference type="CDD" id="cd02440">
    <property type="entry name" value="AdoMet_MTases"/>
    <property type="match status" value="1"/>
</dbReference>
<reference evidence="2" key="1">
    <citation type="submission" date="2016-11" db="EMBL/GenBank/DDBJ databases">
        <authorList>
            <person name="Guldener U."/>
        </authorList>
    </citation>
    <scope>NUCLEOTIDE SEQUENCE [LARGE SCALE GENOMIC DNA]</scope>
</reference>
<dbReference type="Gene3D" id="3.40.50.150">
    <property type="entry name" value="Vaccinia Virus protein VP39"/>
    <property type="match status" value="1"/>
</dbReference>
<evidence type="ECO:0000313" key="2">
    <source>
        <dbReference type="Proteomes" id="UP000183365"/>
    </source>
</evidence>
<protein>
    <recommendedName>
        <fullName evidence="3">Protein-lysine N-methyltransferase EFM3</fullName>
    </recommendedName>
</protein>
<accession>A0A1L0ATD2</accession>
<dbReference type="GO" id="GO:0005737">
    <property type="term" value="C:cytoplasm"/>
    <property type="evidence" value="ECO:0007669"/>
    <property type="project" value="TreeGrafter"/>
</dbReference>
<dbReference type="SUPFAM" id="SSF53335">
    <property type="entry name" value="S-adenosyl-L-methionine-dependent methyltransferases"/>
    <property type="match status" value="1"/>
</dbReference>
<dbReference type="AlphaFoldDB" id="A0A1L0ATD2"/>
<name>A0A1L0ATD2_9ASCO</name>
<evidence type="ECO:0000313" key="1">
    <source>
        <dbReference type="EMBL" id="SGZ37818.1"/>
    </source>
</evidence>
<gene>
    <name evidence="1" type="ORF">HGUI_00018</name>
</gene>